<feature type="region of interest" description="Disordered" evidence="1">
    <location>
        <begin position="60"/>
        <end position="113"/>
    </location>
</feature>
<feature type="compositionally biased region" description="Low complexity" evidence="1">
    <location>
        <begin position="240"/>
        <end position="258"/>
    </location>
</feature>
<feature type="compositionally biased region" description="Low complexity" evidence="1">
    <location>
        <begin position="526"/>
        <end position="540"/>
    </location>
</feature>
<sequence>KPSPKKPRKAHKSPPTPSDQRYDSASASNSPPLANQKIQRKDLHPSSPFLLVNSLSASLPQPLPAYVPPQVTAHASSSGSASAVPDPSILTKLPTVTTTSLPALTSPSFSSSRRNRHILHDLSADARSILRGLDGEGRWSASSLSRLFRRDRDRDRERSGSGSGNGSGSDNASSHRSASSSFSPSVGYSYASPPSVSASYPYERYRSHSTEPERVEHAPYTSTAFAVKSAFHTERGGRVLSNSNLNSNRDPDSASAAAETERSRFREKSGEKGKGKTHTWFHNLSSRFLHSSPGSASAHSATSSPTLGPHPSLATTMGTPTSTGMSLSMHAPSTPTTYSPTHPNPCTSTPPPPNSYPRSRVDGVLARVGSVSASVTRRRRRTILGGDEPVAVGPGLAAGSAAVIDSCFGEQIRDAQGHAYSPVYGLEHRDGHGNGNATGNGMVTGNANGNGHVEEGQTGKGKEKEKGEQGRETSAEDGQEMQVVDGQIATTVGDGDEDKDEDKDSDIEDIDETSGLQKVRPRYFQSSSSSSELETTGGLSANYLTEC</sequence>
<feature type="compositionally biased region" description="Basic and acidic residues" evidence="1">
    <location>
        <begin position="452"/>
        <end position="474"/>
    </location>
</feature>
<evidence type="ECO:0000313" key="2">
    <source>
        <dbReference type="EMBL" id="KAF2653002.1"/>
    </source>
</evidence>
<evidence type="ECO:0000313" key="3">
    <source>
        <dbReference type="Proteomes" id="UP000799324"/>
    </source>
</evidence>
<feature type="compositionally biased region" description="Low complexity" evidence="1">
    <location>
        <begin position="73"/>
        <end position="83"/>
    </location>
</feature>
<protein>
    <submittedName>
        <fullName evidence="2">Uncharacterized protein</fullName>
    </submittedName>
</protein>
<feature type="region of interest" description="Disordered" evidence="1">
    <location>
        <begin position="238"/>
        <end position="278"/>
    </location>
</feature>
<dbReference type="EMBL" id="MU004389">
    <property type="protein sequence ID" value="KAF2653002.1"/>
    <property type="molecule type" value="Genomic_DNA"/>
</dbReference>
<dbReference type="Proteomes" id="UP000799324">
    <property type="component" value="Unassembled WGS sequence"/>
</dbReference>
<feature type="compositionally biased region" description="Low complexity" evidence="1">
    <location>
        <begin position="93"/>
        <end position="112"/>
    </location>
</feature>
<proteinExistence type="predicted"/>
<feature type="region of interest" description="Disordered" evidence="1">
    <location>
        <begin position="150"/>
        <end position="196"/>
    </location>
</feature>
<feature type="compositionally biased region" description="Low complexity" evidence="1">
    <location>
        <begin position="291"/>
        <end position="306"/>
    </location>
</feature>
<feature type="compositionally biased region" description="Low complexity" evidence="1">
    <location>
        <begin position="168"/>
        <end position="196"/>
    </location>
</feature>
<feature type="compositionally biased region" description="Basic and acidic residues" evidence="1">
    <location>
        <begin position="150"/>
        <end position="159"/>
    </location>
</feature>
<gene>
    <name evidence="2" type="ORF">K491DRAFT_680853</name>
</gene>
<feature type="region of interest" description="Disordered" evidence="1">
    <location>
        <begin position="430"/>
        <end position="547"/>
    </location>
</feature>
<feature type="region of interest" description="Disordered" evidence="1">
    <location>
        <begin position="291"/>
        <end position="360"/>
    </location>
</feature>
<feature type="compositionally biased region" description="Acidic residues" evidence="1">
    <location>
        <begin position="494"/>
        <end position="512"/>
    </location>
</feature>
<dbReference type="AlphaFoldDB" id="A0A6A6SZV0"/>
<evidence type="ECO:0000256" key="1">
    <source>
        <dbReference type="SAM" id="MobiDB-lite"/>
    </source>
</evidence>
<accession>A0A6A6SZV0</accession>
<name>A0A6A6SZV0_9PLEO</name>
<feature type="compositionally biased region" description="Basic residues" evidence="1">
    <location>
        <begin position="1"/>
        <end position="12"/>
    </location>
</feature>
<organism evidence="2 3">
    <name type="scientific">Lophiostoma macrostomum CBS 122681</name>
    <dbReference type="NCBI Taxonomy" id="1314788"/>
    <lineage>
        <taxon>Eukaryota</taxon>
        <taxon>Fungi</taxon>
        <taxon>Dikarya</taxon>
        <taxon>Ascomycota</taxon>
        <taxon>Pezizomycotina</taxon>
        <taxon>Dothideomycetes</taxon>
        <taxon>Pleosporomycetidae</taxon>
        <taxon>Pleosporales</taxon>
        <taxon>Lophiostomataceae</taxon>
        <taxon>Lophiostoma</taxon>
    </lineage>
</organism>
<reference evidence="2" key="1">
    <citation type="journal article" date="2020" name="Stud. Mycol.">
        <title>101 Dothideomycetes genomes: a test case for predicting lifestyles and emergence of pathogens.</title>
        <authorList>
            <person name="Haridas S."/>
            <person name="Albert R."/>
            <person name="Binder M."/>
            <person name="Bloem J."/>
            <person name="Labutti K."/>
            <person name="Salamov A."/>
            <person name="Andreopoulos B."/>
            <person name="Baker S."/>
            <person name="Barry K."/>
            <person name="Bills G."/>
            <person name="Bluhm B."/>
            <person name="Cannon C."/>
            <person name="Castanera R."/>
            <person name="Culley D."/>
            <person name="Daum C."/>
            <person name="Ezra D."/>
            <person name="Gonzalez J."/>
            <person name="Henrissat B."/>
            <person name="Kuo A."/>
            <person name="Liang C."/>
            <person name="Lipzen A."/>
            <person name="Lutzoni F."/>
            <person name="Magnuson J."/>
            <person name="Mondo S."/>
            <person name="Nolan M."/>
            <person name="Ohm R."/>
            <person name="Pangilinan J."/>
            <person name="Park H.-J."/>
            <person name="Ramirez L."/>
            <person name="Alfaro M."/>
            <person name="Sun H."/>
            <person name="Tritt A."/>
            <person name="Yoshinaga Y."/>
            <person name="Zwiers L.-H."/>
            <person name="Turgeon B."/>
            <person name="Goodwin S."/>
            <person name="Spatafora J."/>
            <person name="Crous P."/>
            <person name="Grigoriev I."/>
        </authorList>
    </citation>
    <scope>NUCLEOTIDE SEQUENCE</scope>
    <source>
        <strain evidence="2">CBS 122681</strain>
    </source>
</reference>
<feature type="compositionally biased region" description="Basic and acidic residues" evidence="1">
    <location>
        <begin position="259"/>
        <end position="274"/>
    </location>
</feature>
<feature type="non-terminal residue" evidence="2">
    <location>
        <position position="1"/>
    </location>
</feature>
<feature type="region of interest" description="Disordered" evidence="1">
    <location>
        <begin position="1"/>
        <end position="45"/>
    </location>
</feature>
<feature type="compositionally biased region" description="Low complexity" evidence="1">
    <location>
        <begin position="315"/>
        <end position="347"/>
    </location>
</feature>
<feature type="compositionally biased region" description="Polar residues" evidence="1">
    <location>
        <begin position="439"/>
        <end position="449"/>
    </location>
</feature>
<keyword evidence="3" id="KW-1185">Reference proteome</keyword>
<feature type="compositionally biased region" description="Low complexity" evidence="1">
    <location>
        <begin position="24"/>
        <end position="35"/>
    </location>
</feature>